<dbReference type="AlphaFoldDB" id="A0A0H2S1F9"/>
<evidence type="ECO:0000313" key="2">
    <source>
        <dbReference type="Proteomes" id="UP000053477"/>
    </source>
</evidence>
<sequence length="167" mass="18670">MVGRVRRGLLKAGCTRGAAQTSCARTHLSFEVYGGIWKMESTRFECIRALRSLRVASTGDSNPCRKIAMAKNLDRILELVTQLPIGASLARRWGLLEDGPRDKLLQARIYVLESCVPVGLTPSRRGTLEVDQRVGRSCPRTSASRTSDSTRRIVCFRMWPSFVQDLD</sequence>
<reference evidence="1 2" key="1">
    <citation type="submission" date="2015-04" db="EMBL/GenBank/DDBJ databases">
        <title>Complete genome sequence of Schizopora paradoxa KUC8140, a cosmopolitan wood degrader in East Asia.</title>
        <authorList>
            <consortium name="DOE Joint Genome Institute"/>
            <person name="Min B."/>
            <person name="Park H."/>
            <person name="Jang Y."/>
            <person name="Kim J.-J."/>
            <person name="Kim K.H."/>
            <person name="Pangilinan J."/>
            <person name="Lipzen A."/>
            <person name="Riley R."/>
            <person name="Grigoriev I.V."/>
            <person name="Spatafora J.W."/>
            <person name="Choi I.-G."/>
        </authorList>
    </citation>
    <scope>NUCLEOTIDE SEQUENCE [LARGE SCALE GENOMIC DNA]</scope>
    <source>
        <strain evidence="1 2">KUC8140</strain>
    </source>
</reference>
<gene>
    <name evidence="1" type="ORF">SCHPADRAFT_498948</name>
</gene>
<evidence type="ECO:0000313" key="1">
    <source>
        <dbReference type="EMBL" id="KLO10856.1"/>
    </source>
</evidence>
<dbReference type="InParanoid" id="A0A0H2S1F9"/>
<accession>A0A0H2S1F9</accession>
<protein>
    <submittedName>
        <fullName evidence="1">Uncharacterized protein</fullName>
    </submittedName>
</protein>
<keyword evidence="2" id="KW-1185">Reference proteome</keyword>
<dbReference type="EMBL" id="KQ086015">
    <property type="protein sequence ID" value="KLO10856.1"/>
    <property type="molecule type" value="Genomic_DNA"/>
</dbReference>
<organism evidence="1 2">
    <name type="scientific">Schizopora paradoxa</name>
    <dbReference type="NCBI Taxonomy" id="27342"/>
    <lineage>
        <taxon>Eukaryota</taxon>
        <taxon>Fungi</taxon>
        <taxon>Dikarya</taxon>
        <taxon>Basidiomycota</taxon>
        <taxon>Agaricomycotina</taxon>
        <taxon>Agaricomycetes</taxon>
        <taxon>Hymenochaetales</taxon>
        <taxon>Schizoporaceae</taxon>
        <taxon>Schizopora</taxon>
    </lineage>
</organism>
<dbReference type="Proteomes" id="UP000053477">
    <property type="component" value="Unassembled WGS sequence"/>
</dbReference>
<name>A0A0H2S1F9_9AGAM</name>
<proteinExistence type="predicted"/>